<proteinExistence type="inferred from homology"/>
<dbReference type="InterPro" id="IPR041614">
    <property type="entry name" value="DprA_WH"/>
</dbReference>
<dbReference type="InterPro" id="IPR036388">
    <property type="entry name" value="WH-like_DNA-bd_sf"/>
</dbReference>
<dbReference type="PANTHER" id="PTHR43022">
    <property type="entry name" value="PROTEIN SMF"/>
    <property type="match status" value="1"/>
</dbReference>
<gene>
    <name evidence="4" type="ORF">A2Y85_03915</name>
</gene>
<dbReference type="InterPro" id="IPR057666">
    <property type="entry name" value="DrpA_SLOG"/>
</dbReference>
<evidence type="ECO:0000313" key="5">
    <source>
        <dbReference type="Proteomes" id="UP000177025"/>
    </source>
</evidence>
<dbReference type="NCBIfam" id="TIGR00732">
    <property type="entry name" value="dprA"/>
    <property type="match status" value="1"/>
</dbReference>
<evidence type="ECO:0000259" key="3">
    <source>
        <dbReference type="Pfam" id="PF17782"/>
    </source>
</evidence>
<dbReference type="PANTHER" id="PTHR43022:SF1">
    <property type="entry name" value="PROTEIN SMF"/>
    <property type="match status" value="1"/>
</dbReference>
<accession>A0A1F4UB31</accession>
<feature type="domain" description="Smf/DprA SLOG" evidence="2">
    <location>
        <begin position="78"/>
        <end position="285"/>
    </location>
</feature>
<evidence type="ECO:0000259" key="2">
    <source>
        <dbReference type="Pfam" id="PF02481"/>
    </source>
</evidence>
<dbReference type="InterPro" id="IPR003488">
    <property type="entry name" value="DprA"/>
</dbReference>
<dbReference type="SUPFAM" id="SSF102405">
    <property type="entry name" value="MCP/YpsA-like"/>
    <property type="match status" value="1"/>
</dbReference>
<evidence type="ECO:0000256" key="1">
    <source>
        <dbReference type="ARBA" id="ARBA00006525"/>
    </source>
</evidence>
<organism evidence="4 5">
    <name type="scientific">candidate division WOR-3 bacterium RBG_13_43_14</name>
    <dbReference type="NCBI Taxonomy" id="1802590"/>
    <lineage>
        <taxon>Bacteria</taxon>
        <taxon>Bacteria division WOR-3</taxon>
    </lineage>
</organism>
<comment type="caution">
    <text evidence="4">The sequence shown here is derived from an EMBL/GenBank/DDBJ whole genome shotgun (WGS) entry which is preliminary data.</text>
</comment>
<reference evidence="4 5" key="1">
    <citation type="journal article" date="2016" name="Nat. Commun.">
        <title>Thousands of microbial genomes shed light on interconnected biogeochemical processes in an aquifer system.</title>
        <authorList>
            <person name="Anantharaman K."/>
            <person name="Brown C.T."/>
            <person name="Hug L.A."/>
            <person name="Sharon I."/>
            <person name="Castelle C.J."/>
            <person name="Probst A.J."/>
            <person name="Thomas B.C."/>
            <person name="Singh A."/>
            <person name="Wilkins M.J."/>
            <person name="Karaoz U."/>
            <person name="Brodie E.L."/>
            <person name="Williams K.H."/>
            <person name="Hubbard S.S."/>
            <person name="Banfield J.F."/>
        </authorList>
    </citation>
    <scope>NUCLEOTIDE SEQUENCE [LARGE SCALE GENOMIC DNA]</scope>
</reference>
<dbReference type="GO" id="GO:0009294">
    <property type="term" value="P:DNA-mediated transformation"/>
    <property type="evidence" value="ECO:0007669"/>
    <property type="project" value="InterPro"/>
</dbReference>
<dbReference type="Proteomes" id="UP000177025">
    <property type="component" value="Unassembled WGS sequence"/>
</dbReference>
<feature type="domain" description="DprA winged helix" evidence="3">
    <location>
        <begin position="302"/>
        <end position="354"/>
    </location>
</feature>
<dbReference type="AlphaFoldDB" id="A0A1F4UB31"/>
<dbReference type="Pfam" id="PF17782">
    <property type="entry name" value="WHD_DprA"/>
    <property type="match status" value="1"/>
</dbReference>
<comment type="similarity">
    <text evidence="1">Belongs to the DprA/Smf family.</text>
</comment>
<sequence length="363" mass="40398">MNELRSFIDLLSIDKLNGVKLFALLELFQSAEAIKNTDRHEIAKTTGIEIANCIKNLKLDDTLEKKYRIAEKLLIKAIPYYSPQYPAWLKTIEHFPPVLFMRGEIKDTDHNSIAVIGTRGATVYGKQIADIFTSDFIKAGITIVSGMARGIDTVAHTSALRNNGRTIAVLGCGIDICYPPENQKLMERIIKSGAVISEFGISTPPHAQNFPKRNRIVSGLARAVVAVEAKEKSGVMNTVQWALNQNRDVFAIPGNIFSKASSGTNRLIKDGAIPVTSSQDVLEYLGLNPDKNKKEPLTIDIKLDPDHEPIWQELSLEPIYLDSIAERLDRPTSSILQILLELEMKGLVKQLPGMMFVRSFEQQ</sequence>
<dbReference type="Gene3D" id="3.40.50.450">
    <property type="match status" value="1"/>
</dbReference>
<protein>
    <submittedName>
        <fullName evidence="4">DNA protecting protein DprA</fullName>
    </submittedName>
</protein>
<dbReference type="EMBL" id="MEUM01000082">
    <property type="protein sequence ID" value="OGC42107.1"/>
    <property type="molecule type" value="Genomic_DNA"/>
</dbReference>
<dbReference type="Pfam" id="PF02481">
    <property type="entry name" value="DNA_processg_A"/>
    <property type="match status" value="1"/>
</dbReference>
<name>A0A1F4UB31_UNCW3</name>
<evidence type="ECO:0000313" key="4">
    <source>
        <dbReference type="EMBL" id="OGC42107.1"/>
    </source>
</evidence>
<dbReference type="Gene3D" id="1.10.10.10">
    <property type="entry name" value="Winged helix-like DNA-binding domain superfamily/Winged helix DNA-binding domain"/>
    <property type="match status" value="1"/>
</dbReference>